<evidence type="ECO:0000313" key="3">
    <source>
        <dbReference type="EMBL" id="PJE36647.1"/>
    </source>
</evidence>
<evidence type="ECO:0000259" key="2">
    <source>
        <dbReference type="Pfam" id="PF01557"/>
    </source>
</evidence>
<dbReference type="GO" id="GO:0005737">
    <property type="term" value="C:cytoplasm"/>
    <property type="evidence" value="ECO:0007669"/>
    <property type="project" value="TreeGrafter"/>
</dbReference>
<keyword evidence="1" id="KW-0456">Lyase</keyword>
<protein>
    <submittedName>
        <fullName evidence="3">2-keto-4-pentenoate hydratase</fullName>
    </submittedName>
</protein>
<accession>A0A2M8J1J1</accession>
<dbReference type="PANTHER" id="PTHR30143">
    <property type="entry name" value="ACID HYDRATASE"/>
    <property type="match status" value="1"/>
</dbReference>
<dbReference type="InterPro" id="IPR036663">
    <property type="entry name" value="Fumarylacetoacetase_C_sf"/>
</dbReference>
<dbReference type="InterPro" id="IPR050772">
    <property type="entry name" value="Hydratase-Decarb/MhpD_sf"/>
</dbReference>
<proteinExistence type="predicted"/>
<name>A0A2M8J1J1_9RHOB</name>
<organism evidence="3 4">
    <name type="scientific">Pseudooceanicola lipolyticus</name>
    <dbReference type="NCBI Taxonomy" id="2029104"/>
    <lineage>
        <taxon>Bacteria</taxon>
        <taxon>Pseudomonadati</taxon>
        <taxon>Pseudomonadota</taxon>
        <taxon>Alphaproteobacteria</taxon>
        <taxon>Rhodobacterales</taxon>
        <taxon>Paracoccaceae</taxon>
        <taxon>Pseudooceanicola</taxon>
    </lineage>
</organism>
<feature type="domain" description="Fumarylacetoacetase-like C-terminal" evidence="2">
    <location>
        <begin position="80"/>
        <end position="256"/>
    </location>
</feature>
<dbReference type="Proteomes" id="UP000231553">
    <property type="component" value="Unassembled WGS sequence"/>
</dbReference>
<keyword evidence="4" id="KW-1185">Reference proteome</keyword>
<evidence type="ECO:0000313" key="4">
    <source>
        <dbReference type="Proteomes" id="UP000231553"/>
    </source>
</evidence>
<dbReference type="Gene3D" id="3.90.850.10">
    <property type="entry name" value="Fumarylacetoacetase-like, C-terminal domain"/>
    <property type="match status" value="1"/>
</dbReference>
<dbReference type="InterPro" id="IPR011234">
    <property type="entry name" value="Fumarylacetoacetase-like_C"/>
</dbReference>
<dbReference type="AlphaFoldDB" id="A0A2M8J1J1"/>
<dbReference type="EMBL" id="PGTB01000035">
    <property type="protein sequence ID" value="PJE36647.1"/>
    <property type="molecule type" value="Genomic_DNA"/>
</dbReference>
<reference evidence="3 4" key="1">
    <citation type="journal article" date="2018" name="Int. J. Syst. Evol. Microbiol.">
        <title>Pseudooceanicola lipolyticus sp. nov., a marine alphaproteobacterium, reclassification of Oceanicola flagellatus as Pseudooceanicola flagellatus comb. nov. and emended description of the genus Pseudooceanicola.</title>
        <authorList>
            <person name="Huang M.-M."/>
            <person name="Guo L.-L."/>
            <person name="Wu Y.-H."/>
            <person name="Lai Q.-L."/>
            <person name="Shao Z.-Z."/>
            <person name="Wang C.-S."/>
            <person name="Wu M."/>
            <person name="Xu X.-W."/>
        </authorList>
    </citation>
    <scope>NUCLEOTIDE SEQUENCE [LARGE SCALE GENOMIC DNA]</scope>
    <source>
        <strain evidence="3 4">157</strain>
    </source>
</reference>
<sequence length="262" mass="27127">MKLDNNLAVAAEALWQAEKKATPCAPIQEHLKDDGLDAAYAVQQANIERRLAGGSRLIGHKIGLTAKAVQAQMGVDQPDYGTLLSDMIVGDGGIISSDRVLQPKIEAEIAFILGDDLDIAQPNAADVLRATVFIAPAIEIVDSRIADWNITLLDTIADNASSGLLVLGAPVISPLGFDFSNCAMDMTLNGQTVSTGTGAACMGSPVNAVAWLAEKMRTNGTPLRAGQIILSGALGPMAPVTGKALVQASIGGLGHVSVSFTE</sequence>
<dbReference type="GO" id="GO:0008684">
    <property type="term" value="F:2-oxopent-4-enoate hydratase activity"/>
    <property type="evidence" value="ECO:0007669"/>
    <property type="project" value="TreeGrafter"/>
</dbReference>
<gene>
    <name evidence="3" type="ORF">CVM52_10990</name>
</gene>
<dbReference type="SUPFAM" id="SSF56529">
    <property type="entry name" value="FAH"/>
    <property type="match status" value="1"/>
</dbReference>
<dbReference type="OrthoDB" id="9792137at2"/>
<comment type="caution">
    <text evidence="3">The sequence shown here is derived from an EMBL/GenBank/DDBJ whole genome shotgun (WGS) entry which is preliminary data.</text>
</comment>
<dbReference type="Pfam" id="PF01557">
    <property type="entry name" value="FAA_hydrolase"/>
    <property type="match status" value="1"/>
</dbReference>
<evidence type="ECO:0000256" key="1">
    <source>
        <dbReference type="ARBA" id="ARBA00023239"/>
    </source>
</evidence>
<dbReference type="PANTHER" id="PTHR30143:SF0">
    <property type="entry name" value="2-KETO-4-PENTENOATE HYDRATASE"/>
    <property type="match status" value="1"/>
</dbReference>